<sequence>MCRGKARKLTFTVISVTKKQWRTGIKQHWRRLWSQRGRSISRTSLLI</sequence>
<dbReference type="AlphaFoldDB" id="A0A7J8Z6G4"/>
<accession>A0A7J8Z6G4</accession>
<feature type="non-terminal residue" evidence="1">
    <location>
        <position position="1"/>
    </location>
</feature>
<comment type="caution">
    <text evidence="1">The sequence shown here is derived from an EMBL/GenBank/DDBJ whole genome shotgun (WGS) entry which is preliminary data.</text>
</comment>
<protein>
    <submittedName>
        <fullName evidence="1">Uncharacterized protein</fullName>
    </submittedName>
</protein>
<dbReference type="EMBL" id="JABEZV010000002">
    <property type="protein sequence ID" value="MBA0706809.1"/>
    <property type="molecule type" value="Genomic_DNA"/>
</dbReference>
<evidence type="ECO:0000313" key="1">
    <source>
        <dbReference type="EMBL" id="MBA0706809.1"/>
    </source>
</evidence>
<dbReference type="Proteomes" id="UP000593574">
    <property type="component" value="Unassembled WGS sequence"/>
</dbReference>
<proteinExistence type="predicted"/>
<name>A0A7J8Z6G4_9ROSI</name>
<keyword evidence="2" id="KW-1185">Reference proteome</keyword>
<gene>
    <name evidence="1" type="ORF">Golax_018895</name>
</gene>
<evidence type="ECO:0000313" key="2">
    <source>
        <dbReference type="Proteomes" id="UP000593574"/>
    </source>
</evidence>
<reference evidence="1 2" key="1">
    <citation type="journal article" date="2019" name="Genome Biol. Evol.">
        <title>Insights into the evolution of the New World diploid cottons (Gossypium, subgenus Houzingenia) based on genome sequencing.</title>
        <authorList>
            <person name="Grover C.E."/>
            <person name="Arick M.A. 2nd"/>
            <person name="Thrash A."/>
            <person name="Conover J.L."/>
            <person name="Sanders W.S."/>
            <person name="Peterson D.G."/>
            <person name="Frelichowski J.E."/>
            <person name="Scheffler J.A."/>
            <person name="Scheffler B.E."/>
            <person name="Wendel J.F."/>
        </authorList>
    </citation>
    <scope>NUCLEOTIDE SEQUENCE [LARGE SCALE GENOMIC DNA]</scope>
    <source>
        <strain evidence="1">4</strain>
        <tissue evidence="1">Leaf</tissue>
    </source>
</reference>
<organism evidence="1 2">
    <name type="scientific">Gossypium laxum</name>
    <dbReference type="NCBI Taxonomy" id="34288"/>
    <lineage>
        <taxon>Eukaryota</taxon>
        <taxon>Viridiplantae</taxon>
        <taxon>Streptophyta</taxon>
        <taxon>Embryophyta</taxon>
        <taxon>Tracheophyta</taxon>
        <taxon>Spermatophyta</taxon>
        <taxon>Magnoliopsida</taxon>
        <taxon>eudicotyledons</taxon>
        <taxon>Gunneridae</taxon>
        <taxon>Pentapetalae</taxon>
        <taxon>rosids</taxon>
        <taxon>malvids</taxon>
        <taxon>Malvales</taxon>
        <taxon>Malvaceae</taxon>
        <taxon>Malvoideae</taxon>
        <taxon>Gossypium</taxon>
    </lineage>
</organism>